<name>A0AAD2GCP0_9STRA</name>
<evidence type="ECO:0000313" key="1">
    <source>
        <dbReference type="EMBL" id="CAJ1967410.1"/>
    </source>
</evidence>
<keyword evidence="2" id="KW-1185">Reference proteome</keyword>
<protein>
    <recommendedName>
        <fullName evidence="3">Fe2OG dioxygenase domain-containing protein</fullName>
    </recommendedName>
</protein>
<gene>
    <name evidence="1" type="ORF">CYCCA115_LOCUS22761</name>
</gene>
<dbReference type="SUPFAM" id="SSF51197">
    <property type="entry name" value="Clavaminate synthase-like"/>
    <property type="match status" value="1"/>
</dbReference>
<organism evidence="1 2">
    <name type="scientific">Cylindrotheca closterium</name>
    <dbReference type="NCBI Taxonomy" id="2856"/>
    <lineage>
        <taxon>Eukaryota</taxon>
        <taxon>Sar</taxon>
        <taxon>Stramenopiles</taxon>
        <taxon>Ochrophyta</taxon>
        <taxon>Bacillariophyta</taxon>
        <taxon>Bacillariophyceae</taxon>
        <taxon>Bacillariophycidae</taxon>
        <taxon>Bacillariales</taxon>
        <taxon>Bacillariaceae</taxon>
        <taxon>Cylindrotheca</taxon>
    </lineage>
</organism>
<comment type="caution">
    <text evidence="1">The sequence shown here is derived from an EMBL/GenBank/DDBJ whole genome shotgun (WGS) entry which is preliminary data.</text>
</comment>
<dbReference type="Gene3D" id="2.60.120.620">
    <property type="entry name" value="q2cbj1_9rhob like domain"/>
    <property type="match status" value="1"/>
</dbReference>
<accession>A0AAD2GCP0</accession>
<dbReference type="EMBL" id="CAKOGP040002325">
    <property type="protein sequence ID" value="CAJ1967410.1"/>
    <property type="molecule type" value="Genomic_DNA"/>
</dbReference>
<evidence type="ECO:0008006" key="3">
    <source>
        <dbReference type="Google" id="ProtNLM"/>
    </source>
</evidence>
<dbReference type="AlphaFoldDB" id="A0AAD2GCP0"/>
<proteinExistence type="predicted"/>
<reference evidence="1" key="1">
    <citation type="submission" date="2023-08" db="EMBL/GenBank/DDBJ databases">
        <authorList>
            <person name="Audoor S."/>
            <person name="Bilcke G."/>
        </authorList>
    </citation>
    <scope>NUCLEOTIDE SEQUENCE</scope>
</reference>
<dbReference type="Proteomes" id="UP001295423">
    <property type="component" value="Unassembled WGS sequence"/>
</dbReference>
<evidence type="ECO:0000313" key="2">
    <source>
        <dbReference type="Proteomes" id="UP001295423"/>
    </source>
</evidence>
<sequence>MEETFQSACDQNSTTCHQYQWSSREPAVNVYTPGGEFLAHTDSQSLTILVALTSPLEDGGTAFWSQDSRGHRVEGPSLVLRPPVGTALLFGGCVTHAGMPTSAGIRSVLVASFS</sequence>